<keyword evidence="10" id="KW-1185">Reference proteome</keyword>
<dbReference type="PROSITE" id="PS50961">
    <property type="entry name" value="HTH_LA"/>
    <property type="match status" value="1"/>
</dbReference>
<dbReference type="EMBL" id="SIDB01000012">
    <property type="protein sequence ID" value="KAI3425047.1"/>
    <property type="molecule type" value="Genomic_DNA"/>
</dbReference>
<dbReference type="PRINTS" id="PR00302">
    <property type="entry name" value="LUPUSLA"/>
</dbReference>
<evidence type="ECO:0000256" key="3">
    <source>
        <dbReference type="ARBA" id="ARBA00023242"/>
    </source>
</evidence>
<dbReference type="InterPro" id="IPR002344">
    <property type="entry name" value="Lupus_La"/>
</dbReference>
<evidence type="ECO:0000313" key="10">
    <source>
        <dbReference type="Proteomes" id="UP001055712"/>
    </source>
</evidence>
<dbReference type="InterPro" id="IPR014886">
    <property type="entry name" value="La_xRRM"/>
</dbReference>
<evidence type="ECO:0000313" key="9">
    <source>
        <dbReference type="EMBL" id="KAI3425047.1"/>
    </source>
</evidence>
<dbReference type="InterPro" id="IPR006630">
    <property type="entry name" value="La_HTH"/>
</dbReference>
<dbReference type="PROSITE" id="PS51939">
    <property type="entry name" value="XRRM"/>
    <property type="match status" value="1"/>
</dbReference>
<reference evidence="9" key="2">
    <citation type="submission" date="2020-11" db="EMBL/GenBank/DDBJ databases">
        <authorList>
            <person name="Cecchin M."/>
            <person name="Marcolungo L."/>
            <person name="Rossato M."/>
            <person name="Girolomoni L."/>
            <person name="Cosentino E."/>
            <person name="Cuine S."/>
            <person name="Li-Beisson Y."/>
            <person name="Delledonne M."/>
            <person name="Ballottari M."/>
        </authorList>
    </citation>
    <scope>NUCLEOTIDE SEQUENCE</scope>
    <source>
        <strain evidence="9">211/11P</strain>
        <tissue evidence="9">Whole cell</tissue>
    </source>
</reference>
<dbReference type="InterPro" id="IPR035979">
    <property type="entry name" value="RBD_domain_sf"/>
</dbReference>
<dbReference type="Gene3D" id="3.30.70.330">
    <property type="match status" value="2"/>
</dbReference>
<dbReference type="InterPro" id="IPR012677">
    <property type="entry name" value="Nucleotide-bd_a/b_plait_sf"/>
</dbReference>
<evidence type="ECO:0000256" key="4">
    <source>
        <dbReference type="PROSITE-ProRule" id="PRU00332"/>
    </source>
</evidence>
<dbReference type="SUPFAM" id="SSF46785">
    <property type="entry name" value="Winged helix' DNA-binding domain"/>
    <property type="match status" value="1"/>
</dbReference>
<gene>
    <name evidence="9" type="ORF">D9Q98_008425</name>
</gene>
<keyword evidence="2 4" id="KW-0694">RNA-binding</keyword>
<keyword evidence="3" id="KW-0539">Nucleus</keyword>
<feature type="compositionally biased region" description="Basic and acidic residues" evidence="5">
    <location>
        <begin position="350"/>
        <end position="365"/>
    </location>
</feature>
<protein>
    <submittedName>
        <fullName evidence="9">Uncharacterized protein</fullName>
    </submittedName>
</protein>
<feature type="compositionally biased region" description="Gly residues" evidence="5">
    <location>
        <begin position="384"/>
        <end position="395"/>
    </location>
</feature>
<name>A0A9D4YTA4_CHLVU</name>
<dbReference type="GO" id="GO:0006396">
    <property type="term" value="P:RNA processing"/>
    <property type="evidence" value="ECO:0007669"/>
    <property type="project" value="InterPro"/>
</dbReference>
<evidence type="ECO:0000256" key="1">
    <source>
        <dbReference type="ARBA" id="ARBA00004123"/>
    </source>
</evidence>
<feature type="region of interest" description="Disordered" evidence="5">
    <location>
        <begin position="348"/>
        <end position="403"/>
    </location>
</feature>
<dbReference type="AlphaFoldDB" id="A0A9D4YTA4"/>
<evidence type="ECO:0000256" key="5">
    <source>
        <dbReference type="SAM" id="MobiDB-lite"/>
    </source>
</evidence>
<dbReference type="GO" id="GO:0005634">
    <property type="term" value="C:nucleus"/>
    <property type="evidence" value="ECO:0007669"/>
    <property type="project" value="UniProtKB-SubCell"/>
</dbReference>
<dbReference type="InterPro" id="IPR000504">
    <property type="entry name" value="RRM_dom"/>
</dbReference>
<dbReference type="PROSITE" id="PS50102">
    <property type="entry name" value="RRM"/>
    <property type="match status" value="1"/>
</dbReference>
<comment type="subcellular location">
    <subcellularLocation>
        <location evidence="1">Nucleus</location>
    </subcellularLocation>
</comment>
<feature type="domain" description="RRM" evidence="6">
    <location>
        <begin position="113"/>
        <end position="189"/>
    </location>
</feature>
<reference evidence="9" key="1">
    <citation type="journal article" date="2019" name="Plant J.">
        <title>Chlorella vulgaris genome assembly and annotation reveals the molecular basis for metabolic acclimation to high light conditions.</title>
        <authorList>
            <person name="Cecchin M."/>
            <person name="Marcolungo L."/>
            <person name="Rossato M."/>
            <person name="Girolomoni L."/>
            <person name="Cosentino E."/>
            <person name="Cuine S."/>
            <person name="Li-Beisson Y."/>
            <person name="Delledonne M."/>
            <person name="Ballottari M."/>
        </authorList>
    </citation>
    <scope>NUCLEOTIDE SEQUENCE</scope>
    <source>
        <strain evidence="9">211/11P</strain>
    </source>
</reference>
<dbReference type="Pfam" id="PF00076">
    <property type="entry name" value="RRM_1"/>
    <property type="match status" value="1"/>
</dbReference>
<dbReference type="InterPro" id="IPR036388">
    <property type="entry name" value="WH-like_DNA-bd_sf"/>
</dbReference>
<dbReference type="SMART" id="SM00715">
    <property type="entry name" value="LA"/>
    <property type="match status" value="1"/>
</dbReference>
<comment type="caution">
    <text evidence="9">The sequence shown here is derived from an EMBL/GenBank/DDBJ whole genome shotgun (WGS) entry which is preliminary data.</text>
</comment>
<dbReference type="Proteomes" id="UP001055712">
    <property type="component" value="Unassembled WGS sequence"/>
</dbReference>
<dbReference type="CDD" id="cd12291">
    <property type="entry name" value="RRM1_La"/>
    <property type="match status" value="1"/>
</dbReference>
<dbReference type="GO" id="GO:0003729">
    <property type="term" value="F:mRNA binding"/>
    <property type="evidence" value="ECO:0007669"/>
    <property type="project" value="TreeGrafter"/>
</dbReference>
<proteinExistence type="predicted"/>
<evidence type="ECO:0000259" key="7">
    <source>
        <dbReference type="PROSITE" id="PS50961"/>
    </source>
</evidence>
<dbReference type="GO" id="GO:1990904">
    <property type="term" value="C:ribonucleoprotein complex"/>
    <property type="evidence" value="ECO:0007669"/>
    <property type="project" value="UniProtKB-UniRule"/>
</dbReference>
<feature type="compositionally biased region" description="Gly residues" evidence="5">
    <location>
        <begin position="366"/>
        <end position="376"/>
    </location>
</feature>
<organism evidence="9 10">
    <name type="scientific">Chlorella vulgaris</name>
    <name type="common">Green alga</name>
    <dbReference type="NCBI Taxonomy" id="3077"/>
    <lineage>
        <taxon>Eukaryota</taxon>
        <taxon>Viridiplantae</taxon>
        <taxon>Chlorophyta</taxon>
        <taxon>core chlorophytes</taxon>
        <taxon>Trebouxiophyceae</taxon>
        <taxon>Chlorellales</taxon>
        <taxon>Chlorellaceae</taxon>
        <taxon>Chlorella clade</taxon>
        <taxon>Chlorella</taxon>
    </lineage>
</organism>
<evidence type="ECO:0000259" key="6">
    <source>
        <dbReference type="PROSITE" id="PS50102"/>
    </source>
</evidence>
<feature type="domain" description="XRRM" evidence="8">
    <location>
        <begin position="253"/>
        <end position="379"/>
    </location>
</feature>
<dbReference type="InterPro" id="IPR045180">
    <property type="entry name" value="La_dom_prot"/>
</dbReference>
<sequence>MVLDATTKDRLKQQIEFYFSDSNLPRDKFLQEQVASNEEGYVDIALLCIFSRVRSLLSSTIADASAVAESTVADVADALEAAESLSLSEDRKRVKRAAPLKAAQEVTKELDERSLYASPFPYDSSLDAITSFFQQHAPVKSVRMRRHLTSKDFKGSVFVEFAAKEEAEKVQGMELVFEGAPLKMEAKLDYVKRKEEERHARPNSPVGTAGKKRRAEGEPEAGEKGAEGGAEGGEEEAAAAAAGGEEAPAPAPQYEPGCVLHFDFGAEVEFTEAPTFGLVKDSFGGRYDGGVKYVDYNQGDKSGYVRFNEPSQAAAAAGKAEEGKLMVAGYSAAVKVLEGGEELAFMVKSDAARRAATDKREKEGGGGRGGRGGGRGRGGRGRGGRGGGRGRGGRGGGKRSRTD</sequence>
<accession>A0A9D4YTA4</accession>
<dbReference type="PANTHER" id="PTHR22792:SF140">
    <property type="entry name" value="ACHILLES, ISOFORM A"/>
    <property type="match status" value="1"/>
</dbReference>
<evidence type="ECO:0000256" key="2">
    <source>
        <dbReference type="ARBA" id="ARBA00022884"/>
    </source>
</evidence>
<dbReference type="PANTHER" id="PTHR22792">
    <property type="entry name" value="LUPUS LA PROTEIN-RELATED"/>
    <property type="match status" value="1"/>
</dbReference>
<dbReference type="Pfam" id="PF05383">
    <property type="entry name" value="La"/>
    <property type="match status" value="1"/>
</dbReference>
<dbReference type="SUPFAM" id="SSF54928">
    <property type="entry name" value="RNA-binding domain, RBD"/>
    <property type="match status" value="1"/>
</dbReference>
<feature type="domain" description="HTH La-type RNA-binding" evidence="7">
    <location>
        <begin position="1"/>
        <end position="105"/>
    </location>
</feature>
<feature type="compositionally biased region" description="Low complexity" evidence="5">
    <location>
        <begin position="238"/>
        <end position="248"/>
    </location>
</feature>
<dbReference type="Pfam" id="PF08777">
    <property type="entry name" value="RRM_3"/>
    <property type="match status" value="1"/>
</dbReference>
<dbReference type="InterPro" id="IPR036390">
    <property type="entry name" value="WH_DNA-bd_sf"/>
</dbReference>
<feature type="region of interest" description="Disordered" evidence="5">
    <location>
        <begin position="193"/>
        <end position="254"/>
    </location>
</feature>
<dbReference type="Gene3D" id="1.10.10.10">
    <property type="entry name" value="Winged helix-like DNA-binding domain superfamily/Winged helix DNA-binding domain"/>
    <property type="match status" value="1"/>
</dbReference>
<dbReference type="SMART" id="SM00360">
    <property type="entry name" value="RRM"/>
    <property type="match status" value="1"/>
</dbReference>
<feature type="compositionally biased region" description="Basic and acidic residues" evidence="5">
    <location>
        <begin position="215"/>
        <end position="226"/>
    </location>
</feature>
<dbReference type="OrthoDB" id="439993at2759"/>
<evidence type="ECO:0000259" key="8">
    <source>
        <dbReference type="PROSITE" id="PS51939"/>
    </source>
</evidence>